<organism evidence="3 4">
    <name type="scientific">Aduncisulcus paluster</name>
    <dbReference type="NCBI Taxonomy" id="2918883"/>
    <lineage>
        <taxon>Eukaryota</taxon>
        <taxon>Metamonada</taxon>
        <taxon>Carpediemonas-like organisms</taxon>
        <taxon>Aduncisulcus</taxon>
    </lineage>
</organism>
<feature type="non-terminal residue" evidence="3">
    <location>
        <position position="153"/>
    </location>
</feature>
<dbReference type="InterPro" id="IPR035965">
    <property type="entry name" value="PAS-like_dom_sf"/>
</dbReference>
<protein>
    <submittedName>
        <fullName evidence="3">Sigma 54-interacting transcriptional regulator</fullName>
    </submittedName>
</protein>
<feature type="domain" description="PAC" evidence="2">
    <location>
        <begin position="94"/>
        <end position="147"/>
    </location>
</feature>
<evidence type="ECO:0000313" key="4">
    <source>
        <dbReference type="Proteomes" id="UP001057375"/>
    </source>
</evidence>
<feature type="non-terminal residue" evidence="3">
    <location>
        <position position="1"/>
    </location>
</feature>
<sequence>KVLQQSCAKEQCGAYMNVVEELAEFKRLTKKLDTVLESSYDGIYITDGNAVTTRINKAYERITGIPAHEVLGKHVNVLVDQGIISKACSTVVLRTRDVVTMHQKLSSGKILLVTGTPIFDDHGEIEMIVTNVRDITELQRLREELYERDRKMD</sequence>
<feature type="domain" description="PAS" evidence="1">
    <location>
        <begin position="28"/>
        <end position="73"/>
    </location>
</feature>
<dbReference type="PROSITE" id="PS50113">
    <property type="entry name" value="PAC"/>
    <property type="match status" value="1"/>
</dbReference>
<name>A0ABQ5KMY8_9EUKA</name>
<gene>
    <name evidence="3" type="ORF">ADUPG1_002688</name>
</gene>
<evidence type="ECO:0000313" key="3">
    <source>
        <dbReference type="EMBL" id="GKT33892.1"/>
    </source>
</evidence>
<dbReference type="InterPro" id="IPR000014">
    <property type="entry name" value="PAS"/>
</dbReference>
<dbReference type="Proteomes" id="UP001057375">
    <property type="component" value="Unassembled WGS sequence"/>
</dbReference>
<proteinExistence type="predicted"/>
<evidence type="ECO:0000259" key="1">
    <source>
        <dbReference type="PROSITE" id="PS50112"/>
    </source>
</evidence>
<accession>A0ABQ5KMY8</accession>
<dbReference type="Pfam" id="PF08448">
    <property type="entry name" value="PAS_4"/>
    <property type="match status" value="1"/>
</dbReference>
<dbReference type="SUPFAM" id="SSF55785">
    <property type="entry name" value="PYP-like sensor domain (PAS domain)"/>
    <property type="match status" value="1"/>
</dbReference>
<comment type="caution">
    <text evidence="3">The sequence shown here is derived from an EMBL/GenBank/DDBJ whole genome shotgun (WGS) entry which is preliminary data.</text>
</comment>
<dbReference type="SMART" id="SM00091">
    <property type="entry name" value="PAS"/>
    <property type="match status" value="1"/>
</dbReference>
<reference evidence="3" key="1">
    <citation type="submission" date="2022-03" db="EMBL/GenBank/DDBJ databases">
        <title>Draft genome sequence of Aduncisulcus paluster, a free-living microaerophilic Fornicata.</title>
        <authorList>
            <person name="Yuyama I."/>
            <person name="Kume K."/>
            <person name="Tamura T."/>
            <person name="Inagaki Y."/>
            <person name="Hashimoto T."/>
        </authorList>
    </citation>
    <scope>NUCLEOTIDE SEQUENCE</scope>
    <source>
        <strain evidence="3">NY0171</strain>
    </source>
</reference>
<dbReference type="Gene3D" id="3.30.450.20">
    <property type="entry name" value="PAS domain"/>
    <property type="match status" value="1"/>
</dbReference>
<dbReference type="InterPro" id="IPR000700">
    <property type="entry name" value="PAS-assoc_C"/>
</dbReference>
<keyword evidence="4" id="KW-1185">Reference proteome</keyword>
<dbReference type="NCBIfam" id="TIGR00229">
    <property type="entry name" value="sensory_box"/>
    <property type="match status" value="1"/>
</dbReference>
<dbReference type="CDD" id="cd00130">
    <property type="entry name" value="PAS"/>
    <property type="match status" value="1"/>
</dbReference>
<dbReference type="EMBL" id="BQXS01003258">
    <property type="protein sequence ID" value="GKT33892.1"/>
    <property type="molecule type" value="Genomic_DNA"/>
</dbReference>
<dbReference type="PROSITE" id="PS50112">
    <property type="entry name" value="PAS"/>
    <property type="match status" value="1"/>
</dbReference>
<evidence type="ECO:0000259" key="2">
    <source>
        <dbReference type="PROSITE" id="PS50113"/>
    </source>
</evidence>
<dbReference type="InterPro" id="IPR013656">
    <property type="entry name" value="PAS_4"/>
</dbReference>